<dbReference type="InterPro" id="IPR006612">
    <property type="entry name" value="THAP_Znf"/>
</dbReference>
<keyword evidence="1" id="KW-0479">Metal-binding</keyword>
<evidence type="ECO:0000256" key="2">
    <source>
        <dbReference type="ARBA" id="ARBA00022771"/>
    </source>
</evidence>
<evidence type="ECO:0000256" key="3">
    <source>
        <dbReference type="ARBA" id="ARBA00022833"/>
    </source>
</evidence>
<dbReference type="PANTHER" id="PTHR47696:SF2">
    <property type="entry name" value="PROVISIONAL ORTHOLOG OF THAP DOMAIN CONTAINING 1"/>
    <property type="match status" value="1"/>
</dbReference>
<evidence type="ECO:0000259" key="6">
    <source>
        <dbReference type="PROSITE" id="PS50950"/>
    </source>
</evidence>
<dbReference type="SUPFAM" id="SSF57716">
    <property type="entry name" value="Glucocorticoid receptor-like (DNA-binding domain)"/>
    <property type="match status" value="1"/>
</dbReference>
<protein>
    <submittedName>
        <fullName evidence="7">Calcium binding protein 39</fullName>
    </submittedName>
</protein>
<name>A0ABR0ZJ78_HUSHU</name>
<dbReference type="Proteomes" id="UP001369086">
    <property type="component" value="Unassembled WGS sequence"/>
</dbReference>
<proteinExistence type="predicted"/>
<gene>
    <name evidence="7" type="ORF">HHUSO_G12695</name>
</gene>
<dbReference type="PANTHER" id="PTHR47696">
    <property type="entry name" value="THAP DOMAIN-CONTAINING PROTEIN 2"/>
    <property type="match status" value="1"/>
</dbReference>
<keyword evidence="8" id="KW-1185">Reference proteome</keyword>
<evidence type="ECO:0000256" key="1">
    <source>
        <dbReference type="ARBA" id="ARBA00022723"/>
    </source>
</evidence>
<keyword evidence="3" id="KW-0862">Zinc</keyword>
<sequence>MRRCSAFACSKLSTKGCGKTFHLFPKNIERQQLWVARMRSQEFKPSNRAVLCSDHFEEAYFDKLDNLLDRDQMQYRQSSAFLIIFKRKLSVANHLQEDNLRSYTKIHQKQDQVISRLHQARQLLQQTISTAQPNCGCVSGLQKKVEARSAENQEVEEESRGPAKHC</sequence>
<organism evidence="7 8">
    <name type="scientific">Huso huso</name>
    <name type="common">Beluga</name>
    <name type="synonym">Acipenser huso</name>
    <dbReference type="NCBI Taxonomy" id="61971"/>
    <lineage>
        <taxon>Eukaryota</taxon>
        <taxon>Metazoa</taxon>
        <taxon>Chordata</taxon>
        <taxon>Craniata</taxon>
        <taxon>Vertebrata</taxon>
        <taxon>Euteleostomi</taxon>
        <taxon>Actinopterygii</taxon>
        <taxon>Chondrostei</taxon>
        <taxon>Acipenseriformes</taxon>
        <taxon>Acipenseridae</taxon>
        <taxon>Huso</taxon>
    </lineage>
</organism>
<dbReference type="EMBL" id="JAHFZB010000010">
    <property type="protein sequence ID" value="KAK6484834.1"/>
    <property type="molecule type" value="Genomic_DNA"/>
</dbReference>
<feature type="domain" description="THAP-type" evidence="6">
    <location>
        <begin position="1"/>
        <end position="85"/>
    </location>
</feature>
<evidence type="ECO:0000313" key="8">
    <source>
        <dbReference type="Proteomes" id="UP001369086"/>
    </source>
</evidence>
<dbReference type="Pfam" id="PF05485">
    <property type="entry name" value="THAP"/>
    <property type="match status" value="1"/>
</dbReference>
<comment type="caution">
    <text evidence="7">The sequence shown here is derived from an EMBL/GenBank/DDBJ whole genome shotgun (WGS) entry which is preliminary data.</text>
</comment>
<evidence type="ECO:0000256" key="5">
    <source>
        <dbReference type="PROSITE-ProRule" id="PRU00309"/>
    </source>
</evidence>
<keyword evidence="4 5" id="KW-0238">DNA-binding</keyword>
<dbReference type="PROSITE" id="PS50950">
    <property type="entry name" value="ZF_THAP"/>
    <property type="match status" value="1"/>
</dbReference>
<dbReference type="SMART" id="SM00980">
    <property type="entry name" value="THAP"/>
    <property type="match status" value="1"/>
</dbReference>
<dbReference type="InterPro" id="IPR026521">
    <property type="entry name" value="THAP2"/>
</dbReference>
<accession>A0ABR0ZJ78</accession>
<evidence type="ECO:0000256" key="4">
    <source>
        <dbReference type="ARBA" id="ARBA00023125"/>
    </source>
</evidence>
<evidence type="ECO:0000313" key="7">
    <source>
        <dbReference type="EMBL" id="KAK6484834.1"/>
    </source>
</evidence>
<reference evidence="7 8" key="1">
    <citation type="submission" date="2021-05" db="EMBL/GenBank/DDBJ databases">
        <authorList>
            <person name="Zahm M."/>
            <person name="Klopp C."/>
            <person name="Cabau C."/>
            <person name="Kuhl H."/>
            <person name="Suciu R."/>
            <person name="Ciorpac M."/>
            <person name="Holostenco D."/>
            <person name="Gessner J."/>
            <person name="Wuertz S."/>
            <person name="Hohne C."/>
            <person name="Stock M."/>
            <person name="Gislard M."/>
            <person name="Lluch J."/>
            <person name="Milhes M."/>
            <person name="Lampietro C."/>
            <person name="Lopez Roques C."/>
            <person name="Donnadieu C."/>
            <person name="Du K."/>
            <person name="Schartl M."/>
            <person name="Guiguen Y."/>
        </authorList>
    </citation>
    <scope>NUCLEOTIDE SEQUENCE [LARGE SCALE GENOMIC DNA]</scope>
    <source>
        <strain evidence="7">Hh-F2</strain>
        <tissue evidence="7">Blood</tissue>
    </source>
</reference>
<keyword evidence="2 5" id="KW-0863">Zinc-finger</keyword>